<evidence type="ECO:0000256" key="8">
    <source>
        <dbReference type="SAM" id="MobiDB-lite"/>
    </source>
</evidence>
<evidence type="ECO:0000259" key="9">
    <source>
        <dbReference type="PROSITE" id="PS50217"/>
    </source>
</evidence>
<keyword evidence="5" id="KW-0804">Transcription</keyword>
<dbReference type="SMART" id="SM00338">
    <property type="entry name" value="BRLZ"/>
    <property type="match status" value="1"/>
</dbReference>
<feature type="region of interest" description="Disordered" evidence="8">
    <location>
        <begin position="555"/>
        <end position="578"/>
    </location>
</feature>
<feature type="coiled-coil region" evidence="7">
    <location>
        <begin position="247"/>
        <end position="274"/>
    </location>
</feature>
<evidence type="ECO:0000256" key="7">
    <source>
        <dbReference type="SAM" id="Coils"/>
    </source>
</evidence>
<feature type="compositionally biased region" description="Polar residues" evidence="8">
    <location>
        <begin position="555"/>
        <end position="568"/>
    </location>
</feature>
<keyword evidence="3" id="KW-0805">Transcription regulation</keyword>
<evidence type="ECO:0000256" key="3">
    <source>
        <dbReference type="ARBA" id="ARBA00023015"/>
    </source>
</evidence>
<comment type="similarity">
    <text evidence="2">Belongs to the bZIP family.</text>
</comment>
<dbReference type="PANTHER" id="PTHR47416">
    <property type="entry name" value="BASIC-LEUCINE ZIPPER TRANSCRIPTION FACTOR F-RELATED"/>
    <property type="match status" value="1"/>
</dbReference>
<keyword evidence="11" id="KW-1185">Reference proteome</keyword>
<dbReference type="InterPro" id="IPR046347">
    <property type="entry name" value="bZIP_sf"/>
</dbReference>
<dbReference type="Gene3D" id="1.20.5.170">
    <property type="match status" value="1"/>
</dbReference>
<keyword evidence="4" id="KW-0238">DNA-binding</keyword>
<comment type="subcellular location">
    <subcellularLocation>
        <location evidence="1">Nucleus</location>
    </subcellularLocation>
</comment>
<feature type="domain" description="BZIP" evidence="9">
    <location>
        <begin position="256"/>
        <end position="302"/>
    </location>
</feature>
<keyword evidence="7" id="KW-0175">Coiled coil</keyword>
<sequence length="653" mass="73225">MAYQQNQQRQFEFDLNSTNDTNHDDQQLAYHDTNLQNQPLQSPTSEPQIMSHGDSHAQYRKDSFATSIGVLSPSGSLPGWESKFMSHGGNDHVNAMPNQAFRYDGGTFMPHDSSQYYHSGGYLIDHSNISASSVFDGLPQKFETTQFSNGGHVQPLTSPPTFTPIQREQTFKANAQVQTPMSPHSHEDWEALRSLEKEGRAFPTHLRINSSPKTMEKRRGDGVRKKNAKIDIPDGRTVPVIEELMAAENDEQLLKELKGQKRLLRNREAALASRQRKKKHTEDLEVKVNGLNSVISNLQSDVRDYAHRYENEVQTKQYLERSLREAEVAMEGMRQEKENMVIQHTQLTTALRQKIAFLEDRIHSPAPAMSAAPSSTGYTDLNSDLDHFSLNAPEWDKPFRMFNPEHDWEMIGECVASEATIQPSKLLPDSVLTEKAKGSDADNQIPNGVLFMLLLCGAFVAANSASSKPQVIPCMPENVRAVSDTVLTNLLQDVKTDVPNKPSQYTMDFTDPTSLMTAWQSNMPESNSIADMHRHLTSPTRRQLAEQTSMLTPEQYNSLTQPGPSPEQSAKPVSRPGRRNLADILGNMRQDSLAKGSTADVYTRSLLWDQVPEHVIKQFKQAVQDSRAQATTSSTGNNNNLDNKSNNDYMSRS</sequence>
<dbReference type="InterPro" id="IPR004827">
    <property type="entry name" value="bZIP"/>
</dbReference>
<dbReference type="EMBL" id="JBFMKM010000014">
    <property type="protein sequence ID" value="KAL1297589.1"/>
    <property type="molecule type" value="Genomic_DNA"/>
</dbReference>
<dbReference type="PROSITE" id="PS50217">
    <property type="entry name" value="BZIP"/>
    <property type="match status" value="1"/>
</dbReference>
<comment type="caution">
    <text evidence="10">The sequence shown here is derived from an EMBL/GenBank/DDBJ whole genome shotgun (WGS) entry which is preliminary data.</text>
</comment>
<evidence type="ECO:0000313" key="10">
    <source>
        <dbReference type="EMBL" id="KAL1297589.1"/>
    </source>
</evidence>
<organism evidence="10 11">
    <name type="scientific">Neodothiora populina</name>
    <dbReference type="NCBI Taxonomy" id="2781224"/>
    <lineage>
        <taxon>Eukaryota</taxon>
        <taxon>Fungi</taxon>
        <taxon>Dikarya</taxon>
        <taxon>Ascomycota</taxon>
        <taxon>Pezizomycotina</taxon>
        <taxon>Dothideomycetes</taxon>
        <taxon>Dothideomycetidae</taxon>
        <taxon>Dothideales</taxon>
        <taxon>Dothioraceae</taxon>
        <taxon>Neodothiora</taxon>
    </lineage>
</organism>
<dbReference type="Pfam" id="PF00170">
    <property type="entry name" value="bZIP_1"/>
    <property type="match status" value="1"/>
</dbReference>
<proteinExistence type="inferred from homology"/>
<dbReference type="SUPFAM" id="SSF57959">
    <property type="entry name" value="Leucine zipper domain"/>
    <property type="match status" value="1"/>
</dbReference>
<feature type="compositionally biased region" description="Low complexity" evidence="8">
    <location>
        <begin position="631"/>
        <end position="647"/>
    </location>
</feature>
<evidence type="ECO:0000256" key="5">
    <source>
        <dbReference type="ARBA" id="ARBA00023163"/>
    </source>
</evidence>
<dbReference type="GeneID" id="95979850"/>
<dbReference type="CDD" id="cd14704">
    <property type="entry name" value="bZIP_HY5-like"/>
    <property type="match status" value="1"/>
</dbReference>
<evidence type="ECO:0000256" key="6">
    <source>
        <dbReference type="ARBA" id="ARBA00023242"/>
    </source>
</evidence>
<dbReference type="PANTHER" id="PTHR47416:SF8">
    <property type="entry name" value="BASIC-LEUCINE ZIPPER TRANSCRIPTION FACTOR E-RELATED"/>
    <property type="match status" value="1"/>
</dbReference>
<keyword evidence="6" id="KW-0539">Nucleus</keyword>
<feature type="region of interest" description="Disordered" evidence="8">
    <location>
        <begin position="627"/>
        <end position="653"/>
    </location>
</feature>
<dbReference type="RefSeq" id="XP_069197271.1">
    <property type="nucleotide sequence ID" value="XM_069346060.1"/>
</dbReference>
<evidence type="ECO:0000256" key="2">
    <source>
        <dbReference type="ARBA" id="ARBA00007163"/>
    </source>
</evidence>
<gene>
    <name evidence="10" type="ORF">AAFC00_006151</name>
</gene>
<evidence type="ECO:0000313" key="11">
    <source>
        <dbReference type="Proteomes" id="UP001562354"/>
    </source>
</evidence>
<reference evidence="10 11" key="1">
    <citation type="submission" date="2024-07" db="EMBL/GenBank/DDBJ databases">
        <title>Draft sequence of the Neodothiora populina.</title>
        <authorList>
            <person name="Drown D.D."/>
            <person name="Schuette U.S."/>
            <person name="Buechlein A.B."/>
            <person name="Rusch D.R."/>
            <person name="Winton L.W."/>
            <person name="Adams G.A."/>
        </authorList>
    </citation>
    <scope>NUCLEOTIDE SEQUENCE [LARGE SCALE GENOMIC DNA]</scope>
    <source>
        <strain evidence="10 11">CPC 39397</strain>
    </source>
</reference>
<feature type="coiled-coil region" evidence="7">
    <location>
        <begin position="316"/>
        <end position="343"/>
    </location>
</feature>
<accession>A0ABR3P4J9</accession>
<name>A0ABR3P4J9_9PEZI</name>
<dbReference type="Proteomes" id="UP001562354">
    <property type="component" value="Unassembled WGS sequence"/>
</dbReference>
<evidence type="ECO:0000256" key="1">
    <source>
        <dbReference type="ARBA" id="ARBA00004123"/>
    </source>
</evidence>
<protein>
    <recommendedName>
        <fullName evidence="9">BZIP domain-containing protein</fullName>
    </recommendedName>
</protein>
<evidence type="ECO:0000256" key="4">
    <source>
        <dbReference type="ARBA" id="ARBA00023125"/>
    </source>
</evidence>